<proteinExistence type="inferred from homology"/>
<reference evidence="7" key="1">
    <citation type="journal article" date="2016" name="Sci. Rep.">
        <title>Molecular characterization of firefly nuptial gifts: a multi-omics approach sheds light on postcopulatory sexual selection.</title>
        <authorList>
            <person name="Al-Wathiqui N."/>
            <person name="Fallon T.R."/>
            <person name="South A."/>
            <person name="Weng J.K."/>
            <person name="Lewis S.M."/>
        </authorList>
    </citation>
    <scope>NUCLEOTIDE SEQUENCE</scope>
</reference>
<evidence type="ECO:0000313" key="7">
    <source>
        <dbReference type="EMBL" id="JAV68753.1"/>
    </source>
</evidence>
<dbReference type="EMBL" id="GEZM01064505">
    <property type="protein sequence ID" value="JAV68753.1"/>
    <property type="molecule type" value="Transcribed_RNA"/>
</dbReference>
<keyword evidence="3 6" id="KW-0812">Transmembrane</keyword>
<dbReference type="Pfam" id="PF06388">
    <property type="entry name" value="DUF1075"/>
    <property type="match status" value="1"/>
</dbReference>
<evidence type="ECO:0000256" key="2">
    <source>
        <dbReference type="ARBA" id="ARBA00007363"/>
    </source>
</evidence>
<dbReference type="GO" id="GO:0016020">
    <property type="term" value="C:membrane"/>
    <property type="evidence" value="ECO:0007669"/>
    <property type="project" value="UniProtKB-SubCell"/>
</dbReference>
<dbReference type="AlphaFoldDB" id="A0A1Y1L502"/>
<comment type="subcellular location">
    <subcellularLocation>
        <location evidence="1">Membrane</location>
        <topology evidence="1">Single-pass membrane protein</topology>
    </subcellularLocation>
</comment>
<organism evidence="7">
    <name type="scientific">Photinus pyralis</name>
    <name type="common">Common eastern firefly</name>
    <name type="synonym">Lampyris pyralis</name>
    <dbReference type="NCBI Taxonomy" id="7054"/>
    <lineage>
        <taxon>Eukaryota</taxon>
        <taxon>Metazoa</taxon>
        <taxon>Ecdysozoa</taxon>
        <taxon>Arthropoda</taxon>
        <taxon>Hexapoda</taxon>
        <taxon>Insecta</taxon>
        <taxon>Pterygota</taxon>
        <taxon>Neoptera</taxon>
        <taxon>Endopterygota</taxon>
        <taxon>Coleoptera</taxon>
        <taxon>Polyphaga</taxon>
        <taxon>Elateriformia</taxon>
        <taxon>Elateroidea</taxon>
        <taxon>Lampyridae</taxon>
        <taxon>Lampyrinae</taxon>
        <taxon>Photinus</taxon>
    </lineage>
</organism>
<protein>
    <submittedName>
        <fullName evidence="7">Uncharacterized protein</fullName>
    </submittedName>
</protein>
<evidence type="ECO:0000256" key="5">
    <source>
        <dbReference type="ARBA" id="ARBA00023136"/>
    </source>
</evidence>
<dbReference type="PANTHER" id="PTHR13674">
    <property type="entry name" value="GROWTH AND TRANSFORMATION-DEPENDENT PROTEIN"/>
    <property type="match status" value="1"/>
</dbReference>
<feature type="transmembrane region" description="Helical" evidence="6">
    <location>
        <begin position="81"/>
        <end position="100"/>
    </location>
</feature>
<evidence type="ECO:0000256" key="1">
    <source>
        <dbReference type="ARBA" id="ARBA00004167"/>
    </source>
</evidence>
<dbReference type="PANTHER" id="PTHR13674:SF5">
    <property type="entry name" value="UPF0389 PROTEIN CG9231"/>
    <property type="match status" value="1"/>
</dbReference>
<sequence>MFLLLKNTSRKSSLFKGYSFSTSSVVREEEIKRLPNETYKVNNFERRILVWMGKYKSVDDVPSFVKPEIMERARSWMRVRISNYSIGLTLLGCIVMVYMGKKARDRGDTLHKRNLDWHEEHRENK</sequence>
<evidence type="ECO:0000256" key="4">
    <source>
        <dbReference type="ARBA" id="ARBA00022989"/>
    </source>
</evidence>
<comment type="similarity">
    <text evidence="2">Belongs to the UPF0389 family.</text>
</comment>
<dbReference type="InterPro" id="IPR009432">
    <property type="entry name" value="DUF1075"/>
</dbReference>
<evidence type="ECO:0000256" key="3">
    <source>
        <dbReference type="ARBA" id="ARBA00022692"/>
    </source>
</evidence>
<accession>A0A1Y1L502</accession>
<name>A0A1Y1L502_PHOPY</name>
<keyword evidence="5 6" id="KW-0472">Membrane</keyword>
<evidence type="ECO:0000256" key="6">
    <source>
        <dbReference type="SAM" id="Phobius"/>
    </source>
</evidence>
<keyword evidence="4 6" id="KW-1133">Transmembrane helix</keyword>